<dbReference type="EMBL" id="JAASRN010000002">
    <property type="protein sequence ID" value="NIK74385.1"/>
    <property type="molecule type" value="Genomic_DNA"/>
</dbReference>
<keyword evidence="2" id="KW-1185">Reference proteome</keyword>
<dbReference type="RefSeq" id="WP_166919999.1">
    <property type="nucleotide sequence ID" value="NZ_JAASRN010000002.1"/>
</dbReference>
<protein>
    <submittedName>
        <fullName evidence="1">Glycosyltransferase involved in cell wall biosynthesis</fullName>
    </submittedName>
</protein>
<dbReference type="GO" id="GO:0016740">
    <property type="term" value="F:transferase activity"/>
    <property type="evidence" value="ECO:0007669"/>
    <property type="project" value="UniProtKB-KW"/>
</dbReference>
<dbReference type="Pfam" id="PF13692">
    <property type="entry name" value="Glyco_trans_1_4"/>
    <property type="match status" value="1"/>
</dbReference>
<comment type="caution">
    <text evidence="1">The sequence shown here is derived from an EMBL/GenBank/DDBJ whole genome shotgun (WGS) entry which is preliminary data.</text>
</comment>
<accession>A0A846MSF0</accession>
<dbReference type="SUPFAM" id="SSF53756">
    <property type="entry name" value="UDP-Glycosyltransferase/glycogen phosphorylase"/>
    <property type="match status" value="1"/>
</dbReference>
<evidence type="ECO:0000313" key="1">
    <source>
        <dbReference type="EMBL" id="NIK74385.1"/>
    </source>
</evidence>
<keyword evidence="1" id="KW-0808">Transferase</keyword>
<dbReference type="PANTHER" id="PTHR12526">
    <property type="entry name" value="GLYCOSYLTRANSFERASE"/>
    <property type="match status" value="1"/>
</dbReference>
<gene>
    <name evidence="1" type="ORF">FHS56_001898</name>
</gene>
<evidence type="ECO:0000313" key="2">
    <source>
        <dbReference type="Proteomes" id="UP000537126"/>
    </source>
</evidence>
<dbReference type="Proteomes" id="UP000537126">
    <property type="component" value="Unassembled WGS sequence"/>
</dbReference>
<proteinExistence type="predicted"/>
<sequence>MKNIRVLILSTYFQKGGAAIAAGRLWHALRKHTSLEVNFLHAEPAPHSPEEGVYSCVSSVWRQKQWWLRFGVEEMSMRLLLRNREDWFQFSLAPWGIGLHRHPLLQEADIIHLHWINDAFLSMRSLRYIGMWQKPMVVTMHDMWTFTGGCHYSGDCNAYEQSCARCPKIKTAFHPVVCSHRQRKAQFWQQFSPLVCWVGCSRWLADCARASGLLDTAAIHHIPNPLDTNQFQYLPQEQAKSAWQLPPGRFVLLCGAASLKDRRKGMDILLEALRLLEKQYPAMASKILFCTFGKAAECMSFDLIEHRHLGSFLDPKELNRLYAAADAYVLTSRQDNLPNTIMEAMASGTPVLATPVGGIPEMIAHGQNGFLMRDLSPQACVEGILFLLEKANTLRLSARQWVETHYSEAVVAQQYSRLYEELLRQKR</sequence>
<dbReference type="PANTHER" id="PTHR12526:SF637">
    <property type="entry name" value="GLYCOSYLTRANSFERASE EPSF-RELATED"/>
    <property type="match status" value="1"/>
</dbReference>
<name>A0A846MSF0_9BACT</name>
<dbReference type="AlphaFoldDB" id="A0A846MSF0"/>
<organism evidence="1 2">
    <name type="scientific">Thermonema lapsum</name>
    <dbReference type="NCBI Taxonomy" id="28195"/>
    <lineage>
        <taxon>Bacteria</taxon>
        <taxon>Pseudomonadati</taxon>
        <taxon>Bacteroidota</taxon>
        <taxon>Cytophagia</taxon>
        <taxon>Cytophagales</taxon>
        <taxon>Thermonemataceae</taxon>
        <taxon>Thermonema</taxon>
    </lineage>
</organism>
<reference evidence="1 2" key="1">
    <citation type="submission" date="2020-03" db="EMBL/GenBank/DDBJ databases">
        <title>Genomic Encyclopedia of Type Strains, Phase IV (KMG-IV): sequencing the most valuable type-strain genomes for metagenomic binning, comparative biology and taxonomic classification.</title>
        <authorList>
            <person name="Goeker M."/>
        </authorList>
    </citation>
    <scope>NUCLEOTIDE SEQUENCE [LARGE SCALE GENOMIC DNA]</scope>
    <source>
        <strain evidence="1 2">DSM 5718</strain>
    </source>
</reference>
<dbReference type="Gene3D" id="3.40.50.2000">
    <property type="entry name" value="Glycogen Phosphorylase B"/>
    <property type="match status" value="2"/>
</dbReference>